<feature type="transmembrane region" description="Helical" evidence="1">
    <location>
        <begin position="400"/>
        <end position="417"/>
    </location>
</feature>
<keyword evidence="1" id="KW-1133">Transmembrane helix</keyword>
<feature type="transmembrane region" description="Helical" evidence="1">
    <location>
        <begin position="282"/>
        <end position="305"/>
    </location>
</feature>
<evidence type="ECO:0008006" key="5">
    <source>
        <dbReference type="Google" id="ProtNLM"/>
    </source>
</evidence>
<feature type="transmembrane region" description="Helical" evidence="1">
    <location>
        <begin position="140"/>
        <end position="157"/>
    </location>
</feature>
<evidence type="ECO:0000256" key="1">
    <source>
        <dbReference type="SAM" id="Phobius"/>
    </source>
</evidence>
<feature type="transmembrane region" description="Helical" evidence="1">
    <location>
        <begin position="75"/>
        <end position="95"/>
    </location>
</feature>
<organism evidence="3 4">
    <name type="scientific">Bacillus subtilis</name>
    <dbReference type="NCBI Taxonomy" id="1423"/>
    <lineage>
        <taxon>Bacteria</taxon>
        <taxon>Bacillati</taxon>
        <taxon>Bacillota</taxon>
        <taxon>Bacilli</taxon>
        <taxon>Bacillales</taxon>
        <taxon>Bacillaceae</taxon>
        <taxon>Bacillus</taxon>
    </lineage>
</organism>
<feature type="transmembrane region" description="Helical" evidence="1">
    <location>
        <begin position="238"/>
        <end position="262"/>
    </location>
</feature>
<evidence type="ECO:0000313" key="3">
    <source>
        <dbReference type="EMBL" id="KIU10341.1"/>
    </source>
</evidence>
<evidence type="ECO:0000313" key="4">
    <source>
        <dbReference type="Proteomes" id="UP000032247"/>
    </source>
</evidence>
<feature type="transmembrane region" description="Helical" evidence="1">
    <location>
        <begin position="345"/>
        <end position="363"/>
    </location>
</feature>
<feature type="signal peptide" evidence="2">
    <location>
        <begin position="1"/>
        <end position="21"/>
    </location>
</feature>
<keyword evidence="2" id="KW-0732">Signal</keyword>
<feature type="transmembrane region" description="Helical" evidence="1">
    <location>
        <begin position="189"/>
        <end position="218"/>
    </location>
</feature>
<gene>
    <name evidence="3" type="ORF">SC09_Contig25orf00023</name>
</gene>
<reference evidence="3 4" key="1">
    <citation type="submission" date="2014-12" db="EMBL/GenBank/DDBJ databases">
        <title>Comparative genome analysis of Bacillus coagulans HM-08, Clostridium butyricum HM-68, Bacillus subtilis HM-66 and Bacillus licheniformis BL-09.</title>
        <authorList>
            <person name="Zhang H."/>
        </authorList>
    </citation>
    <scope>NUCLEOTIDE SEQUENCE [LARGE SCALE GENOMIC DNA]</scope>
    <source>
        <strain evidence="3 4">HM-66</strain>
    </source>
</reference>
<feature type="chain" id="PRO_5002247498" description="YfhO family protein" evidence="2">
    <location>
        <begin position="22"/>
        <end position="861"/>
    </location>
</feature>
<keyword evidence="1" id="KW-0812">Transmembrane</keyword>
<dbReference type="PANTHER" id="PTHR38454">
    <property type="entry name" value="INTEGRAL MEMBRANE PROTEIN-RELATED"/>
    <property type="match status" value="1"/>
</dbReference>
<feature type="transmembrane region" description="Helical" evidence="1">
    <location>
        <begin position="424"/>
        <end position="440"/>
    </location>
</feature>
<dbReference type="STRING" id="483913.AN935_04475"/>
<protein>
    <recommendedName>
        <fullName evidence="5">YfhO family protein</fullName>
    </recommendedName>
</protein>
<dbReference type="InterPro" id="IPR018580">
    <property type="entry name" value="Uncharacterised_YfhO"/>
</dbReference>
<proteinExistence type="predicted"/>
<name>A0A0D1L3S8_BACIU</name>
<dbReference type="PATRIC" id="fig|1423.173.peg.2449"/>
<feature type="transmembrane region" description="Helical" evidence="1">
    <location>
        <begin position="107"/>
        <end position="134"/>
    </location>
</feature>
<dbReference type="PANTHER" id="PTHR38454:SF1">
    <property type="entry name" value="INTEGRAL MEMBRANE PROTEIN"/>
    <property type="match status" value="1"/>
</dbReference>
<dbReference type="EMBL" id="JXBC01000004">
    <property type="protein sequence ID" value="KIU10341.1"/>
    <property type="molecule type" value="Genomic_DNA"/>
</dbReference>
<accession>A0A0D1L3S8</accession>
<evidence type="ECO:0000256" key="2">
    <source>
        <dbReference type="SAM" id="SignalP"/>
    </source>
</evidence>
<feature type="transmembrane region" description="Helical" evidence="1">
    <location>
        <begin position="370"/>
        <end position="388"/>
    </location>
</feature>
<dbReference type="AlphaFoldDB" id="A0A0D1L3S8"/>
<dbReference type="Proteomes" id="UP000032247">
    <property type="component" value="Unassembled WGS sequence"/>
</dbReference>
<feature type="transmembrane region" description="Helical" evidence="1">
    <location>
        <begin position="312"/>
        <end position="333"/>
    </location>
</feature>
<comment type="caution">
    <text evidence="3">The sequence shown here is derived from an EMBL/GenBank/DDBJ whole genome shotgun (WGS) entry which is preliminary data.</text>
</comment>
<keyword evidence="1" id="KW-0472">Membrane</keyword>
<sequence>MKRKHIMIYAASLLVSVLAHAFFVKEWAEGRYMTGPGDGLAQMIVFKKLLFDQYTHGNFFYNYSFGLGGGTFSQLGYYFSASFLFLAVSAAVWLLQAVQLIGEADTLFWAESAVFISIFKLSLIIFTSASVFHYLLKHRAASFTGAVLYGVSIIYFRHEAYWEFFTDTMVWLPLLVLGAEKIIRERRPAWFIVTCSLTLINNFYFAYINLIFIGIYVLFRWLIRLEPHEEKRWIQIRLFLVSGFISFGISAAAFVPVVYGFLNNLRPPYSQKIEWLNFDDNILFSSRIIIVPAAFLLFLFMISFYKNRVFRLFAGLSLLFILFHFSPYAASVFNGFSAPQNRFEYVLAFTIAGAAAAGLSQLSDLKRKELLPAAAVVLLLYLYHIQRYKLDIWKPANESILLLLLMTIAALFAAAFAKKRANMAVYGIIILSSLFVANSYQKYALSEGGDLDSVTKEYLTSEEYRGRESSELIRRLQKEDDDPLMRIDWMNGVRNNTPIIYGFNGFSAYSSILNKDLLAFYWNDLSIDMGRESVSRYASLGDRANLYSLLYGKYYMTEKTNEASVPYGFKKNLETEHYAVYENQYMLPFVKTADAIYSESELDRLPTLAKEQAMLKGIILKDPSGKTEQIPKPSNLITKSDITAKQAQYQKGLLTVTGENGGELIITPKQPSSAPGDYYVSFYLKSKAKDKGFTLKVNDYITTRKSNKSIYKTGVNNITVRVPKSGHISINLPKGTYELRNIALYEENYQTLKNAVMQNKTKKADKLNWNKNRLTFAYHLSKDQYIMLPIPYEKGWELKINGKTQKIEKADYAFISFKAQKGDNHIELTYYPPYFKISAIISLVSLLLAVLYIRRKKPGSI</sequence>
<dbReference type="Pfam" id="PF09586">
    <property type="entry name" value="YfhO"/>
    <property type="match status" value="1"/>
</dbReference>
<feature type="transmembrane region" description="Helical" evidence="1">
    <location>
        <begin position="834"/>
        <end position="853"/>
    </location>
</feature>